<organism evidence="3 4">
    <name type="scientific">Duganella margarita</name>
    <dbReference type="NCBI Taxonomy" id="2692170"/>
    <lineage>
        <taxon>Bacteria</taxon>
        <taxon>Pseudomonadati</taxon>
        <taxon>Pseudomonadota</taxon>
        <taxon>Betaproteobacteria</taxon>
        <taxon>Burkholderiales</taxon>
        <taxon>Oxalobacteraceae</taxon>
        <taxon>Telluria group</taxon>
        <taxon>Duganella</taxon>
    </lineage>
</organism>
<feature type="transmembrane region" description="Helical" evidence="1">
    <location>
        <begin position="182"/>
        <end position="205"/>
    </location>
</feature>
<feature type="transmembrane region" description="Helical" evidence="1">
    <location>
        <begin position="31"/>
        <end position="51"/>
    </location>
</feature>
<comment type="caution">
    <text evidence="3">The sequence shown here is derived from an EMBL/GenBank/DDBJ whole genome shotgun (WGS) entry which is preliminary data.</text>
</comment>
<dbReference type="InterPro" id="IPR041115">
    <property type="entry name" value="SLATT_5"/>
</dbReference>
<gene>
    <name evidence="3" type="ORF">GTP56_25105</name>
</gene>
<evidence type="ECO:0000259" key="2">
    <source>
        <dbReference type="Pfam" id="PF18160"/>
    </source>
</evidence>
<dbReference type="RefSeq" id="WP_161052137.1">
    <property type="nucleotide sequence ID" value="NZ_WWCR01000039.1"/>
</dbReference>
<feature type="domain" description="SMODS and SLOG-associating 2TM effector" evidence="2">
    <location>
        <begin position="4"/>
        <end position="207"/>
    </location>
</feature>
<evidence type="ECO:0000313" key="4">
    <source>
        <dbReference type="Proteomes" id="UP000469734"/>
    </source>
</evidence>
<name>A0A7X4H725_9BURK</name>
<dbReference type="Proteomes" id="UP000469734">
    <property type="component" value="Unassembled WGS sequence"/>
</dbReference>
<dbReference type="Pfam" id="PF18160">
    <property type="entry name" value="SLATT_5"/>
    <property type="match status" value="1"/>
</dbReference>
<accession>A0A7X4H725</accession>
<keyword evidence="1" id="KW-0472">Membrane</keyword>
<evidence type="ECO:0000256" key="1">
    <source>
        <dbReference type="SAM" id="Phobius"/>
    </source>
</evidence>
<dbReference type="NCBIfam" id="NF033631">
    <property type="entry name" value="SLATT_5"/>
    <property type="match status" value="1"/>
</dbReference>
<dbReference type="EMBL" id="WWCR01000039">
    <property type="protein sequence ID" value="MYM75452.1"/>
    <property type="molecule type" value="Genomic_DNA"/>
</dbReference>
<feature type="transmembrane region" description="Helical" evidence="1">
    <location>
        <begin position="63"/>
        <end position="82"/>
    </location>
</feature>
<sequence>MIAFLTKLRTDAWRTSSARYNAARRLSRREFFATISLALLSAITVAIAFIQRVYAPPSSAADNYFTALSASLGVFLLTISLVEWGARTGSIADALHQNAEKLNAMQRKIGIKIAAMTAGSPVNWDDAQALSDEYEVIKADCRHNHQPIDDEYFRAKQRTAPEFCDASGNPKISKNEALRVSALWHLSSVWYFAGLWLVVLGLLVLPMRFPCWWTKPTAIATEPQTGAPQSCPAPKTGA</sequence>
<reference evidence="3 4" key="1">
    <citation type="submission" date="2019-12" db="EMBL/GenBank/DDBJ databases">
        <title>Novel species isolated from a subtropical stream in China.</title>
        <authorList>
            <person name="Lu H."/>
        </authorList>
    </citation>
    <scope>NUCLEOTIDE SEQUENCE [LARGE SCALE GENOMIC DNA]</scope>
    <source>
        <strain evidence="3 4">FT134W</strain>
    </source>
</reference>
<keyword evidence="1" id="KW-1133">Transmembrane helix</keyword>
<keyword evidence="1" id="KW-0812">Transmembrane</keyword>
<protein>
    <submittedName>
        <fullName evidence="3">SLATT domain-containing protein</fullName>
    </submittedName>
</protein>
<dbReference type="AlphaFoldDB" id="A0A7X4H725"/>
<evidence type="ECO:0000313" key="3">
    <source>
        <dbReference type="EMBL" id="MYM75452.1"/>
    </source>
</evidence>
<proteinExistence type="predicted"/>